<dbReference type="EMBL" id="JBHTBJ010000010">
    <property type="protein sequence ID" value="MFC7275549.1"/>
    <property type="molecule type" value="Genomic_DNA"/>
</dbReference>
<comment type="caution">
    <text evidence="1">The sequence shown here is derived from an EMBL/GenBank/DDBJ whole genome shotgun (WGS) entry which is preliminary data.</text>
</comment>
<keyword evidence="2" id="KW-1185">Reference proteome</keyword>
<protein>
    <recommendedName>
        <fullName evidence="3">Aspartyl/asparaginyl beta-hydroxylase</fullName>
    </recommendedName>
</protein>
<evidence type="ECO:0008006" key="3">
    <source>
        <dbReference type="Google" id="ProtNLM"/>
    </source>
</evidence>
<name>A0ABW2HUS7_9ACTN</name>
<reference evidence="2" key="1">
    <citation type="journal article" date="2019" name="Int. J. Syst. Evol. Microbiol.">
        <title>The Global Catalogue of Microorganisms (GCM) 10K type strain sequencing project: providing services to taxonomists for standard genome sequencing and annotation.</title>
        <authorList>
            <consortium name="The Broad Institute Genomics Platform"/>
            <consortium name="The Broad Institute Genome Sequencing Center for Infectious Disease"/>
            <person name="Wu L."/>
            <person name="Ma J."/>
        </authorList>
    </citation>
    <scope>NUCLEOTIDE SEQUENCE [LARGE SCALE GENOMIC DNA]</scope>
    <source>
        <strain evidence="2">XZYJT-10</strain>
    </source>
</reference>
<dbReference type="RefSeq" id="WP_378968786.1">
    <property type="nucleotide sequence ID" value="NZ_JBHTBJ010000010.1"/>
</dbReference>
<evidence type="ECO:0000313" key="1">
    <source>
        <dbReference type="EMBL" id="MFC7275549.1"/>
    </source>
</evidence>
<sequence length="188" mass="21184">MNDRKTMPEPEWIVRGATGAPLVGRFPLGIDVERLRAETSGLLEKHPLIFESTRQLALQIRPGSTDPWYESCYQEKDIAPEQEYDTLNPELEGTYLAEVLAGFPFTVFRARLLGVDPRHCYSVHRDATPRVHVAIETTEHAVFVFVDENNVFRMPADGDAYFVDTRHTHTALNGARDLRLHLVVGAAA</sequence>
<dbReference type="Gene3D" id="2.60.120.330">
    <property type="entry name" value="B-lactam Antibiotic, Isopenicillin N Synthase, Chain"/>
    <property type="match status" value="1"/>
</dbReference>
<gene>
    <name evidence="1" type="ORF">ACFQS1_16290</name>
</gene>
<dbReference type="InterPro" id="IPR027443">
    <property type="entry name" value="IPNS-like_sf"/>
</dbReference>
<accession>A0ABW2HUS7</accession>
<proteinExistence type="predicted"/>
<evidence type="ECO:0000313" key="2">
    <source>
        <dbReference type="Proteomes" id="UP001596548"/>
    </source>
</evidence>
<dbReference type="Proteomes" id="UP001596548">
    <property type="component" value="Unassembled WGS sequence"/>
</dbReference>
<dbReference type="SUPFAM" id="SSF51197">
    <property type="entry name" value="Clavaminate synthase-like"/>
    <property type="match status" value="1"/>
</dbReference>
<organism evidence="1 2">
    <name type="scientific">Paractinoplanes rhizophilus</name>
    <dbReference type="NCBI Taxonomy" id="1416877"/>
    <lineage>
        <taxon>Bacteria</taxon>
        <taxon>Bacillati</taxon>
        <taxon>Actinomycetota</taxon>
        <taxon>Actinomycetes</taxon>
        <taxon>Micromonosporales</taxon>
        <taxon>Micromonosporaceae</taxon>
        <taxon>Paractinoplanes</taxon>
    </lineage>
</organism>